<keyword evidence="1" id="KW-0962">Peroxisome biogenesis</keyword>
<evidence type="ECO:0000256" key="2">
    <source>
        <dbReference type="ARBA" id="ARBA00023136"/>
    </source>
</evidence>
<evidence type="ECO:0000313" key="5">
    <source>
        <dbReference type="EMBL" id="KJE96745.1"/>
    </source>
</evidence>
<dbReference type="GO" id="GO:0016559">
    <property type="term" value="P:peroxisome fission"/>
    <property type="evidence" value="ECO:0007669"/>
    <property type="project" value="InterPro"/>
</dbReference>
<evidence type="ECO:0008006" key="7">
    <source>
        <dbReference type="Google" id="ProtNLM"/>
    </source>
</evidence>
<dbReference type="AlphaFoldDB" id="A0A0D2WVA2"/>
<evidence type="ECO:0000256" key="3">
    <source>
        <dbReference type="ARBA" id="ARBA00023140"/>
    </source>
</evidence>
<sequence>MLTVQYASKLIGWYLARTSASKGTIEKFSKLESNLSLARKLFRVGKPIDFFVEILRQVKNADPVLRNTLTGRAACLSGWLLIDHLLWFAKAGIVNVDAKKWSRRSAWFWLAGLILAVVRDIYQYMRVEQARARYIQRSLNQPNSAEQAQTVLSSPTVQQFDKDLATHRLELIKDVCDLIIPSSSLELIQPSAGLVGLLGLISSLIGLHQVWPKQVPK</sequence>
<accession>A0A0D2WVA2</accession>
<gene>
    <name evidence="5" type="ORF">CAOG_007019</name>
</gene>
<dbReference type="InterPro" id="IPR008733">
    <property type="entry name" value="PEX11"/>
</dbReference>
<name>A0A0D2WVA2_CAPO3</name>
<dbReference type="GO" id="GO:0005778">
    <property type="term" value="C:peroxisomal membrane"/>
    <property type="evidence" value="ECO:0007669"/>
    <property type="project" value="UniProtKB-SubCell"/>
</dbReference>
<dbReference type="Pfam" id="PF05648">
    <property type="entry name" value="PEX11"/>
    <property type="match status" value="1"/>
</dbReference>
<evidence type="ECO:0000256" key="1">
    <source>
        <dbReference type="ARBA" id="ARBA00022593"/>
    </source>
</evidence>
<dbReference type="PhylomeDB" id="A0A0D2WVA2"/>
<dbReference type="PANTHER" id="PTHR12652">
    <property type="entry name" value="PEROXISOMAL BIOGENESIS FACTOR 11"/>
    <property type="match status" value="1"/>
</dbReference>
<dbReference type="EMBL" id="KE346372">
    <property type="protein sequence ID" value="KJE96745.1"/>
    <property type="molecule type" value="Genomic_DNA"/>
</dbReference>
<protein>
    <recommendedName>
        <fullName evidence="7">Peroxisomal biogenesis factor 11</fullName>
    </recommendedName>
</protein>
<evidence type="ECO:0000256" key="4">
    <source>
        <dbReference type="ARBA" id="ARBA00046271"/>
    </source>
</evidence>
<dbReference type="FunCoup" id="A0A0D2WVA2">
    <property type="interactions" value="31"/>
</dbReference>
<dbReference type="InParanoid" id="A0A0D2WVA2"/>
<comment type="subcellular location">
    <subcellularLocation>
        <location evidence="4">Peroxisome membrane</location>
    </subcellularLocation>
</comment>
<dbReference type="Proteomes" id="UP000008743">
    <property type="component" value="Unassembled WGS sequence"/>
</dbReference>
<keyword evidence="3" id="KW-0576">Peroxisome</keyword>
<proteinExistence type="predicted"/>
<keyword evidence="2" id="KW-0472">Membrane</keyword>
<organism evidence="5 6">
    <name type="scientific">Capsaspora owczarzaki (strain ATCC 30864)</name>
    <dbReference type="NCBI Taxonomy" id="595528"/>
    <lineage>
        <taxon>Eukaryota</taxon>
        <taxon>Filasterea</taxon>
        <taxon>Capsaspora</taxon>
    </lineage>
</organism>
<reference evidence="6" key="1">
    <citation type="submission" date="2011-02" db="EMBL/GenBank/DDBJ databases">
        <title>The Genome Sequence of Capsaspora owczarzaki ATCC 30864.</title>
        <authorList>
            <person name="Russ C."/>
            <person name="Cuomo C."/>
            <person name="Burger G."/>
            <person name="Gray M.W."/>
            <person name="Holland P.W.H."/>
            <person name="King N."/>
            <person name="Lang F.B.F."/>
            <person name="Roger A.J."/>
            <person name="Ruiz-Trillo I."/>
            <person name="Young S.K."/>
            <person name="Zeng Q."/>
            <person name="Gargeya S."/>
            <person name="Alvarado L."/>
            <person name="Berlin A."/>
            <person name="Chapman S.B."/>
            <person name="Chen Z."/>
            <person name="Freedman E."/>
            <person name="Gellesch M."/>
            <person name="Goldberg J."/>
            <person name="Griggs A."/>
            <person name="Gujja S."/>
            <person name="Heilman E."/>
            <person name="Heiman D."/>
            <person name="Howarth C."/>
            <person name="Mehta T."/>
            <person name="Neiman D."/>
            <person name="Pearson M."/>
            <person name="Roberts A."/>
            <person name="Saif S."/>
            <person name="Shea T."/>
            <person name="Shenoy N."/>
            <person name="Sisk P."/>
            <person name="Stolte C."/>
            <person name="Sykes S."/>
            <person name="White J."/>
            <person name="Yandava C."/>
            <person name="Haas B."/>
            <person name="Nusbaum C."/>
            <person name="Birren B."/>
        </authorList>
    </citation>
    <scope>NUCLEOTIDE SEQUENCE</scope>
    <source>
        <strain evidence="6">ATCC 30864</strain>
    </source>
</reference>
<dbReference type="PANTHER" id="PTHR12652:SF50">
    <property type="entry name" value="PEROXIN 11"/>
    <property type="match status" value="1"/>
</dbReference>
<keyword evidence="6" id="KW-1185">Reference proteome</keyword>
<dbReference type="eggNOG" id="KOG4186">
    <property type="taxonomic scope" value="Eukaryota"/>
</dbReference>
<evidence type="ECO:0000313" key="6">
    <source>
        <dbReference type="Proteomes" id="UP000008743"/>
    </source>
</evidence>
<dbReference type="OrthoDB" id="411017at2759"/>
<dbReference type="STRING" id="595528.A0A0D2WVA2"/>